<feature type="binding site" evidence="10">
    <location>
        <position position="147"/>
    </location>
    <ligand>
        <name>[4Fe-4S] cluster</name>
        <dbReference type="ChEBI" id="CHEBI:49883"/>
        <label>2</label>
    </ligand>
</feature>
<feature type="binding site" evidence="10">
    <location>
        <position position="54"/>
    </location>
    <ligand>
        <name>[4Fe-4S] cluster</name>
        <dbReference type="ChEBI" id="CHEBI:49883"/>
        <label>1</label>
    </ligand>
</feature>
<dbReference type="SUPFAM" id="SSF54862">
    <property type="entry name" value="4Fe-4S ferredoxins"/>
    <property type="match status" value="2"/>
</dbReference>
<keyword evidence="9 10" id="KW-0472">Membrane</keyword>
<keyword evidence="7 10" id="KW-0408">Iron</keyword>
<evidence type="ECO:0000313" key="13">
    <source>
        <dbReference type="EMBL" id="XCI29748.1"/>
    </source>
</evidence>
<feature type="binding site" evidence="10">
    <location>
        <position position="71"/>
    </location>
    <ligand>
        <name>[4Fe-4S] cluster</name>
        <dbReference type="ChEBI" id="CHEBI:49883"/>
        <label>1</label>
    </ligand>
</feature>
<dbReference type="GO" id="GO:0009055">
    <property type="term" value="F:electron transfer activity"/>
    <property type="evidence" value="ECO:0007669"/>
    <property type="project" value="InterPro"/>
</dbReference>
<dbReference type="EMBL" id="CP159485">
    <property type="protein sequence ID" value="XCI29748.1"/>
    <property type="molecule type" value="Genomic_DNA"/>
</dbReference>
<evidence type="ECO:0000256" key="8">
    <source>
        <dbReference type="ARBA" id="ARBA00023014"/>
    </source>
</evidence>
<feature type="domain" description="4Fe-4S ferredoxin-type" evidence="11">
    <location>
        <begin position="207"/>
        <end position="235"/>
    </location>
</feature>
<proteinExistence type="inferred from homology"/>
<comment type="function">
    <text evidence="10">Part of a membrane-bound complex that couples electron transfer with translocation of ions across the membrane.</text>
</comment>
<evidence type="ECO:0000256" key="2">
    <source>
        <dbReference type="ARBA" id="ARBA00022485"/>
    </source>
</evidence>
<feature type="domain" description="4Fe-4S ferredoxin-type" evidence="11">
    <location>
        <begin position="236"/>
        <end position="263"/>
    </location>
</feature>
<protein>
    <recommendedName>
        <fullName evidence="10">Ion-translocating oxidoreductase complex subunit B</fullName>
        <ecNumber evidence="10">7.-.-.-</ecNumber>
    </recommendedName>
    <alternativeName>
        <fullName evidence="10">Rnf electron transport complex subunit B</fullName>
    </alternativeName>
</protein>
<dbReference type="Pfam" id="PF12838">
    <property type="entry name" value="Fer4_7"/>
    <property type="match status" value="1"/>
</dbReference>
<dbReference type="Gene3D" id="3.30.70.20">
    <property type="match status" value="2"/>
</dbReference>
<dbReference type="PROSITE" id="PS00198">
    <property type="entry name" value="4FE4S_FER_1"/>
    <property type="match status" value="2"/>
</dbReference>
<evidence type="ECO:0000259" key="11">
    <source>
        <dbReference type="PROSITE" id="PS51379"/>
    </source>
</evidence>
<accession>A0AAU8HWF7</accession>
<dbReference type="InterPro" id="IPR017896">
    <property type="entry name" value="4Fe4S_Fe-S-bd"/>
</dbReference>
<feature type="domain" description="4Fe-4S ferredoxin-type" evidence="11">
    <location>
        <begin position="132"/>
        <end position="161"/>
    </location>
</feature>
<dbReference type="PANTHER" id="PTHR43560">
    <property type="entry name" value="ION-TRANSLOCATING OXIDOREDUCTASE COMPLEX SUBUNIT B"/>
    <property type="match status" value="1"/>
</dbReference>
<feature type="binding site" evidence="10">
    <location>
        <position position="174"/>
    </location>
    <ligand>
        <name>[4Fe-4S] cluster</name>
        <dbReference type="ChEBI" id="CHEBI:49883"/>
        <label>3</label>
    </ligand>
</feature>
<evidence type="ECO:0000259" key="12">
    <source>
        <dbReference type="PROSITE" id="PS51656"/>
    </source>
</evidence>
<dbReference type="AlphaFoldDB" id="A0AAU8HWF7"/>
<feature type="domain" description="4Fe-4S" evidence="12">
    <location>
        <begin position="29"/>
        <end position="88"/>
    </location>
</feature>
<evidence type="ECO:0000256" key="7">
    <source>
        <dbReference type="ARBA" id="ARBA00023004"/>
    </source>
</evidence>
<dbReference type="Pfam" id="PF04060">
    <property type="entry name" value="FeS"/>
    <property type="match status" value="1"/>
</dbReference>
<feature type="binding site" evidence="10">
    <location>
        <position position="137"/>
    </location>
    <ligand>
        <name>[4Fe-4S] cluster</name>
        <dbReference type="ChEBI" id="CHEBI:49883"/>
        <label>2</label>
    </ligand>
</feature>
<feature type="binding site" evidence="10">
    <location>
        <position position="141"/>
    </location>
    <ligand>
        <name>[4Fe-4S] cluster</name>
        <dbReference type="ChEBI" id="CHEBI:49883"/>
        <label>2</label>
    </ligand>
</feature>
<keyword evidence="5 10" id="KW-1278">Translocase</keyword>
<reference evidence="13" key="1">
    <citation type="journal article" date="2018" name="Antonie Van Leeuwenhoek">
        <title>Proteinivorax hydrogeniformans sp. nov., an anaerobic, haloalkaliphilic bacterium fermenting proteinaceous compounds with high hydrogen production.</title>
        <authorList>
            <person name="Boltyanskaya Y."/>
            <person name="Detkova E."/>
            <person name="Pimenov N."/>
            <person name="Kevbrin V."/>
        </authorList>
    </citation>
    <scope>NUCLEOTIDE SEQUENCE</scope>
    <source>
        <strain evidence="13">Z-710</strain>
    </source>
</reference>
<dbReference type="EC" id="7.-.-.-" evidence="10"/>
<keyword evidence="2 10" id="KW-0004">4Fe-4S</keyword>
<feature type="binding site" evidence="10">
    <location>
        <position position="46"/>
    </location>
    <ligand>
        <name>[4Fe-4S] cluster</name>
        <dbReference type="ChEBI" id="CHEBI:49883"/>
        <label>1</label>
    </ligand>
</feature>
<feature type="binding site" evidence="10">
    <location>
        <position position="151"/>
    </location>
    <ligand>
        <name>[4Fe-4S] cluster</name>
        <dbReference type="ChEBI" id="CHEBI:49883"/>
        <label>3</label>
    </ligand>
</feature>
<comment type="subcellular location">
    <subcellularLocation>
        <location evidence="10">Cell membrane</location>
    </subcellularLocation>
</comment>
<comment type="caution">
    <text evidence="10">Lacks conserved residue(s) required for the propagation of feature annotation.</text>
</comment>
<keyword evidence="10" id="KW-1003">Cell membrane</keyword>
<dbReference type="HAMAP" id="MF_00463">
    <property type="entry name" value="RsxB_RnfB"/>
    <property type="match status" value="1"/>
</dbReference>
<feature type="domain" description="4Fe-4S ferredoxin-type" evidence="11">
    <location>
        <begin position="162"/>
        <end position="191"/>
    </location>
</feature>
<dbReference type="GO" id="GO:0051539">
    <property type="term" value="F:4 iron, 4 sulfur cluster binding"/>
    <property type="evidence" value="ECO:0007669"/>
    <property type="project" value="UniProtKB-UniRule"/>
</dbReference>
<keyword evidence="3 10" id="KW-0479">Metal-binding</keyword>
<dbReference type="NCBIfam" id="TIGR01944">
    <property type="entry name" value="rnfB"/>
    <property type="match status" value="1"/>
</dbReference>
<evidence type="ECO:0000256" key="4">
    <source>
        <dbReference type="ARBA" id="ARBA00022737"/>
    </source>
</evidence>
<dbReference type="PANTHER" id="PTHR43560:SF1">
    <property type="entry name" value="ION-TRANSLOCATING OXIDOREDUCTASE COMPLEX SUBUNIT B"/>
    <property type="match status" value="1"/>
</dbReference>
<dbReference type="RefSeq" id="WP_353894295.1">
    <property type="nucleotide sequence ID" value="NZ_CP159485.1"/>
</dbReference>
<feature type="region of interest" description="Hydrophobic" evidence="10">
    <location>
        <begin position="1"/>
        <end position="23"/>
    </location>
</feature>
<gene>
    <name evidence="10 13" type="primary">rnfB</name>
    <name evidence="13" type="ORF">PRVXH_001090</name>
</gene>
<dbReference type="Pfam" id="PF00037">
    <property type="entry name" value="Fer4"/>
    <property type="match status" value="1"/>
</dbReference>
<dbReference type="InterPro" id="IPR050395">
    <property type="entry name" value="4Fe4S_Ferredoxin_RnfB"/>
</dbReference>
<keyword evidence="4 10" id="KW-0677">Repeat</keyword>
<dbReference type="NCBIfam" id="NF005503">
    <property type="entry name" value="PRK07118.1-2"/>
    <property type="match status" value="1"/>
</dbReference>
<comment type="similarity">
    <text evidence="10">Belongs to the 4Fe4S bacterial-type ferredoxin family. RnfB subfamily.</text>
</comment>
<feature type="binding site" evidence="10">
    <location>
        <position position="181"/>
    </location>
    <ligand>
        <name>[4Fe-4S] cluster</name>
        <dbReference type="ChEBI" id="CHEBI:49883"/>
        <label>2</label>
    </ligand>
</feature>
<dbReference type="GO" id="GO:0046872">
    <property type="term" value="F:metal ion binding"/>
    <property type="evidence" value="ECO:0007669"/>
    <property type="project" value="UniProtKB-KW"/>
</dbReference>
<dbReference type="GO" id="GO:0022900">
    <property type="term" value="P:electron transport chain"/>
    <property type="evidence" value="ECO:0007669"/>
    <property type="project" value="UniProtKB-UniRule"/>
</dbReference>
<dbReference type="GO" id="GO:0005886">
    <property type="term" value="C:plasma membrane"/>
    <property type="evidence" value="ECO:0007669"/>
    <property type="project" value="UniProtKB-SubCell"/>
</dbReference>
<evidence type="ECO:0000256" key="9">
    <source>
        <dbReference type="ARBA" id="ARBA00023136"/>
    </source>
</evidence>
<dbReference type="PROSITE" id="PS51656">
    <property type="entry name" value="4FE4S"/>
    <property type="match status" value="1"/>
</dbReference>
<evidence type="ECO:0000256" key="10">
    <source>
        <dbReference type="HAMAP-Rule" id="MF_00463"/>
    </source>
</evidence>
<dbReference type="InterPro" id="IPR017900">
    <property type="entry name" value="4Fe4S_Fe_S_CS"/>
</dbReference>
<comment type="cofactor">
    <cofactor evidence="10">
        <name>[4Fe-4S] cluster</name>
        <dbReference type="ChEBI" id="CHEBI:49883"/>
    </cofactor>
    <text evidence="10">Binds 3 [4Fe-4S] clusters.</text>
</comment>
<evidence type="ECO:0000256" key="3">
    <source>
        <dbReference type="ARBA" id="ARBA00022723"/>
    </source>
</evidence>
<sequence length="263" mass="27239">MLSAIIALGSIGVVFGAVLAGASKIFAVETDPKLDELIEALPGANCGACGYPGCSGFAEGVLKGEAPVDGCPVGKKKVANELADIIGKTDMEAASDTPMVAKVKCHGSSDVAKEKFRYEGVKDCKAAMLIDGGPKACDYGCMGLGTCERACPFDAIVMGENNLPIIDQDLCTGCKKCVLACPKDVIGMIPHGSDVHVMCNSKDKAKQVMQVCKVGCIGCSKCARACPKDCIKMEDGLAKIDNTVCISCGVCVKECPTNAIEQL</sequence>
<dbReference type="PROSITE" id="PS51379">
    <property type="entry name" value="4FE4S_FER_2"/>
    <property type="match status" value="4"/>
</dbReference>
<dbReference type="Gene3D" id="1.10.15.40">
    <property type="entry name" value="Electron transport complex subunit B, putative Fe-S cluster"/>
    <property type="match status" value="1"/>
</dbReference>
<evidence type="ECO:0000256" key="6">
    <source>
        <dbReference type="ARBA" id="ARBA00022982"/>
    </source>
</evidence>
<feature type="binding site" evidence="10">
    <location>
        <position position="49"/>
    </location>
    <ligand>
        <name>[4Fe-4S] cluster</name>
        <dbReference type="ChEBI" id="CHEBI:49883"/>
        <label>1</label>
    </ligand>
</feature>
<reference evidence="13" key="2">
    <citation type="submission" date="2024-06" db="EMBL/GenBank/DDBJ databases">
        <authorList>
            <person name="Petrova K.O."/>
            <person name="Toshchakov S.V."/>
            <person name="Boltjanskaja Y.V."/>
            <person name="Kevbrin V.V."/>
        </authorList>
    </citation>
    <scope>NUCLEOTIDE SEQUENCE</scope>
    <source>
        <strain evidence="13">Z-710</strain>
    </source>
</reference>
<dbReference type="InterPro" id="IPR010207">
    <property type="entry name" value="Elect_transpt_cplx_RnfB/RsxB"/>
</dbReference>
<feature type="binding site" evidence="10">
    <location>
        <position position="177"/>
    </location>
    <ligand>
        <name>[4Fe-4S] cluster</name>
        <dbReference type="ChEBI" id="CHEBI:49883"/>
        <label>3</label>
    </ligand>
</feature>
<keyword evidence="6 10" id="KW-0249">Electron transport</keyword>
<feature type="binding site" evidence="10">
    <location>
        <position position="171"/>
    </location>
    <ligand>
        <name>[4Fe-4S] cluster</name>
        <dbReference type="ChEBI" id="CHEBI:49883"/>
        <label>3</label>
    </ligand>
</feature>
<evidence type="ECO:0000256" key="5">
    <source>
        <dbReference type="ARBA" id="ARBA00022967"/>
    </source>
</evidence>
<dbReference type="CDD" id="cd10549">
    <property type="entry name" value="MtMvhB_like"/>
    <property type="match status" value="1"/>
</dbReference>
<comment type="subunit">
    <text evidence="10">The complex is composed of six subunits: RnfA, RnfB, RnfC, RnfD, RnfE and RnfG.</text>
</comment>
<dbReference type="InterPro" id="IPR007202">
    <property type="entry name" value="4Fe-4S_dom"/>
</dbReference>
<keyword evidence="1 10" id="KW-0813">Transport</keyword>
<keyword evidence="8 10" id="KW-0411">Iron-sulfur</keyword>
<evidence type="ECO:0000256" key="1">
    <source>
        <dbReference type="ARBA" id="ARBA00022448"/>
    </source>
</evidence>
<name>A0AAU8HWF7_9FIRM</name>
<organism evidence="13">
    <name type="scientific">Proteinivorax hydrogeniformans</name>
    <dbReference type="NCBI Taxonomy" id="1826727"/>
    <lineage>
        <taxon>Bacteria</taxon>
        <taxon>Bacillati</taxon>
        <taxon>Bacillota</taxon>
        <taxon>Clostridia</taxon>
        <taxon>Eubacteriales</taxon>
        <taxon>Proteinivoracaceae</taxon>
        <taxon>Proteinivorax</taxon>
    </lineage>
</organism>